<protein>
    <recommendedName>
        <fullName evidence="2">Antitoxin</fullName>
    </recommendedName>
</protein>
<comment type="similarity">
    <text evidence="1 2">Belongs to the phD/YefM antitoxin family.</text>
</comment>
<keyword evidence="4" id="KW-1185">Reference proteome</keyword>
<evidence type="ECO:0000256" key="2">
    <source>
        <dbReference type="RuleBase" id="RU362080"/>
    </source>
</evidence>
<sequence length="82" mass="9065">MKQYTFSEVNRQSGEILDTALLEPVALTKRGKEKLVIITAEKYHQLMGQSSTTAYKLEDAPDDVHNALLEGLNTIISGEDDA</sequence>
<comment type="caution">
    <text evidence="3">The sequence shown here is derived from an EMBL/GenBank/DDBJ whole genome shotgun (WGS) entry which is preliminary data.</text>
</comment>
<dbReference type="EMBL" id="JACGXN010000002">
    <property type="protein sequence ID" value="MBA8878760.1"/>
    <property type="molecule type" value="Genomic_DNA"/>
</dbReference>
<organism evidence="3 4">
    <name type="scientific">Phyllobacterium myrsinacearum</name>
    <dbReference type="NCBI Taxonomy" id="28101"/>
    <lineage>
        <taxon>Bacteria</taxon>
        <taxon>Pseudomonadati</taxon>
        <taxon>Pseudomonadota</taxon>
        <taxon>Alphaproteobacteria</taxon>
        <taxon>Hyphomicrobiales</taxon>
        <taxon>Phyllobacteriaceae</taxon>
        <taxon>Phyllobacterium</taxon>
    </lineage>
</organism>
<proteinExistence type="inferred from homology"/>
<dbReference type="AlphaFoldDB" id="A0A839EQ47"/>
<dbReference type="NCBIfam" id="TIGR01552">
    <property type="entry name" value="phd_fam"/>
    <property type="match status" value="1"/>
</dbReference>
<dbReference type="RefSeq" id="WP_182549412.1">
    <property type="nucleotide sequence ID" value="NZ_JACGXN010000002.1"/>
</dbReference>
<dbReference type="Pfam" id="PF02604">
    <property type="entry name" value="PhdYeFM_antitox"/>
    <property type="match status" value="1"/>
</dbReference>
<dbReference type="Proteomes" id="UP000549052">
    <property type="component" value="Unassembled WGS sequence"/>
</dbReference>
<accession>A0A839EQ47</accession>
<comment type="function">
    <text evidence="2">Antitoxin component of a type II toxin-antitoxin (TA) system.</text>
</comment>
<evidence type="ECO:0000313" key="4">
    <source>
        <dbReference type="Proteomes" id="UP000549052"/>
    </source>
</evidence>
<dbReference type="InterPro" id="IPR036165">
    <property type="entry name" value="YefM-like_sf"/>
</dbReference>
<dbReference type="SUPFAM" id="SSF143120">
    <property type="entry name" value="YefM-like"/>
    <property type="match status" value="1"/>
</dbReference>
<dbReference type="Gene3D" id="3.40.1620.10">
    <property type="entry name" value="YefM-like domain"/>
    <property type="match status" value="1"/>
</dbReference>
<evidence type="ECO:0000256" key="1">
    <source>
        <dbReference type="ARBA" id="ARBA00009981"/>
    </source>
</evidence>
<dbReference type="InterPro" id="IPR006442">
    <property type="entry name" value="Antitoxin_Phd/YefM"/>
</dbReference>
<evidence type="ECO:0000313" key="3">
    <source>
        <dbReference type="EMBL" id="MBA8878760.1"/>
    </source>
</evidence>
<reference evidence="3 4" key="1">
    <citation type="submission" date="2020-07" db="EMBL/GenBank/DDBJ databases">
        <title>Genomic Encyclopedia of Type Strains, Phase IV (KMG-V): Genome sequencing to study the core and pangenomes of soil and plant-associated prokaryotes.</title>
        <authorList>
            <person name="Whitman W."/>
        </authorList>
    </citation>
    <scope>NUCLEOTIDE SEQUENCE [LARGE SCALE GENOMIC DNA]</scope>
    <source>
        <strain evidence="3 4">AN3</strain>
    </source>
</reference>
<name>A0A839EQ47_9HYPH</name>
<gene>
    <name evidence="3" type="ORF">FHW16_002472</name>
</gene>